<dbReference type="GO" id="GO:0009247">
    <property type="term" value="P:glycolipid biosynthetic process"/>
    <property type="evidence" value="ECO:0007669"/>
    <property type="project" value="InterPro"/>
</dbReference>
<dbReference type="AlphaFoldDB" id="A0A1H8AAY5"/>
<dbReference type="EMBL" id="FOCQ01000001">
    <property type="protein sequence ID" value="SEM68052.1"/>
    <property type="molecule type" value="Genomic_DNA"/>
</dbReference>
<evidence type="ECO:0000259" key="5">
    <source>
        <dbReference type="Pfam" id="PF04101"/>
    </source>
</evidence>
<keyword evidence="8" id="KW-1185">Reference proteome</keyword>
<dbReference type="RefSeq" id="WP_089964372.1">
    <property type="nucleotide sequence ID" value="NZ_FOCQ01000001.1"/>
</dbReference>
<protein>
    <submittedName>
        <fullName evidence="7">Processive 1,2-diacylglycerol beta-glucosyltransferase</fullName>
    </submittedName>
</protein>
<evidence type="ECO:0000313" key="7">
    <source>
        <dbReference type="EMBL" id="SEM68052.1"/>
    </source>
</evidence>
<gene>
    <name evidence="7" type="ORF">SAMN05444955_10154</name>
</gene>
<evidence type="ECO:0000313" key="8">
    <source>
        <dbReference type="Proteomes" id="UP000199695"/>
    </source>
</evidence>
<evidence type="ECO:0000256" key="1">
    <source>
        <dbReference type="ARBA" id="ARBA00004370"/>
    </source>
</evidence>
<dbReference type="Gene3D" id="3.40.50.2000">
    <property type="entry name" value="Glycogen Phosphorylase B"/>
    <property type="match status" value="1"/>
</dbReference>
<keyword evidence="4 7" id="KW-0808">Transferase</keyword>
<comment type="similarity">
    <text evidence="2">Belongs to the glycosyltransferase 28 family.</text>
</comment>
<dbReference type="InterPro" id="IPR050519">
    <property type="entry name" value="Glycosyltransf_28_UgtP"/>
</dbReference>
<sequence length="392" mass="44766">MQLKISIMGIDGYKEGVTIERVLLLSMGFGTGHNAAAKALKIHFEQLPGVKAEAVDLLELIPNTFHPLLQSGYLGMLNKFPSFYHYLYDWTHQSRVVRYVSSELIEKMGWSIRKKLTTVFSEVEPTRIVSTHPFGLLMCPSGWEDVPTVGVLTDYELHPIWLARAPKVLCVPKCLLRQNQLERIQWRTGLELCETGLPIRREFYESVSMEEARLQLGLDLKRPVVLIMGGGTGLGPMEHLVKELSPLKHIQFIVLTGNNRSLYERLENRYACPHIRIEGFRDDIPLWMSAADLLVTKPGGVTISEAIAKRLPMFLFEAFPGQEQANQEYLIHHRVAVATRPSTIRVQIRKFFSPDFKREKIRDRFQPLMAPDAARQIVSETFKAKVPFMQTL</sequence>
<dbReference type="PANTHER" id="PTHR43025">
    <property type="entry name" value="MONOGALACTOSYLDIACYLGLYCEROL SYNTHASE"/>
    <property type="match status" value="1"/>
</dbReference>
<evidence type="ECO:0000259" key="6">
    <source>
        <dbReference type="Pfam" id="PF06925"/>
    </source>
</evidence>
<dbReference type="PANTHER" id="PTHR43025:SF3">
    <property type="entry name" value="MONOGALACTOSYLDIACYLGLYCEROL SYNTHASE 1, CHLOROPLASTIC"/>
    <property type="match status" value="1"/>
</dbReference>
<dbReference type="InterPro" id="IPR007235">
    <property type="entry name" value="Glyco_trans_28_C"/>
</dbReference>
<dbReference type="STRING" id="1173111.SAMN05444955_10154"/>
<feature type="domain" description="Glycosyl transferase family 28 C-terminal" evidence="5">
    <location>
        <begin position="224"/>
        <end position="336"/>
    </location>
</feature>
<dbReference type="SUPFAM" id="SSF53756">
    <property type="entry name" value="UDP-Glycosyltransferase/glycogen phosphorylase"/>
    <property type="match status" value="1"/>
</dbReference>
<name>A0A1H8AAY5_9BACL</name>
<evidence type="ECO:0000256" key="2">
    <source>
        <dbReference type="ARBA" id="ARBA00006962"/>
    </source>
</evidence>
<comment type="subcellular location">
    <subcellularLocation>
        <location evidence="1">Membrane</location>
    </subcellularLocation>
</comment>
<accession>A0A1H8AAY5</accession>
<proteinExistence type="inferred from homology"/>
<dbReference type="OrthoDB" id="9815663at2"/>
<dbReference type="GO" id="GO:0016758">
    <property type="term" value="F:hexosyltransferase activity"/>
    <property type="evidence" value="ECO:0007669"/>
    <property type="project" value="InterPro"/>
</dbReference>
<dbReference type="Proteomes" id="UP000199695">
    <property type="component" value="Unassembled WGS sequence"/>
</dbReference>
<evidence type="ECO:0000256" key="3">
    <source>
        <dbReference type="ARBA" id="ARBA00022676"/>
    </source>
</evidence>
<evidence type="ECO:0000256" key="4">
    <source>
        <dbReference type="ARBA" id="ARBA00022679"/>
    </source>
</evidence>
<reference evidence="7 8" key="1">
    <citation type="submission" date="2016-10" db="EMBL/GenBank/DDBJ databases">
        <authorList>
            <person name="de Groot N.N."/>
        </authorList>
    </citation>
    <scope>NUCLEOTIDE SEQUENCE [LARGE SCALE GENOMIC DNA]</scope>
    <source>
        <strain evidence="7 8">DSM 46701</strain>
    </source>
</reference>
<dbReference type="Pfam" id="PF04101">
    <property type="entry name" value="Glyco_tran_28_C"/>
    <property type="match status" value="1"/>
</dbReference>
<feature type="domain" description="Diacylglycerol glucosyltransferase N-terminal" evidence="6">
    <location>
        <begin position="33"/>
        <end position="182"/>
    </location>
</feature>
<dbReference type="GO" id="GO:0016020">
    <property type="term" value="C:membrane"/>
    <property type="evidence" value="ECO:0007669"/>
    <property type="project" value="UniProtKB-SubCell"/>
</dbReference>
<organism evidence="7 8">
    <name type="scientific">Lihuaxuella thermophila</name>
    <dbReference type="NCBI Taxonomy" id="1173111"/>
    <lineage>
        <taxon>Bacteria</taxon>
        <taxon>Bacillati</taxon>
        <taxon>Bacillota</taxon>
        <taxon>Bacilli</taxon>
        <taxon>Bacillales</taxon>
        <taxon>Thermoactinomycetaceae</taxon>
        <taxon>Lihuaxuella</taxon>
    </lineage>
</organism>
<dbReference type="InterPro" id="IPR009695">
    <property type="entry name" value="Diacylglyc_glucosyltr_N"/>
</dbReference>
<keyword evidence="3" id="KW-0328">Glycosyltransferase</keyword>
<dbReference type="Pfam" id="PF06925">
    <property type="entry name" value="MGDG_synth"/>
    <property type="match status" value="1"/>
</dbReference>